<reference evidence="1 2" key="1">
    <citation type="submission" date="2020-01" db="EMBL/GenBank/DDBJ databases">
        <title>Complete genome sequence of Mycoplasma felis strain Myco-2.</title>
        <authorList>
            <person name="Kinoshita Y."/>
            <person name="Niwa H."/>
            <person name="Uchida-Fujii E."/>
            <person name="Nukada T."/>
        </authorList>
    </citation>
    <scope>NUCLEOTIDE SEQUENCE [LARGE SCALE GENOMIC DNA]</scope>
    <source>
        <strain evidence="1 2">Myco-2</strain>
    </source>
</reference>
<organism evidence="1 2">
    <name type="scientific">Mycoplasmopsis felis</name>
    <dbReference type="NCBI Taxonomy" id="33923"/>
    <lineage>
        <taxon>Bacteria</taxon>
        <taxon>Bacillati</taxon>
        <taxon>Mycoplasmatota</taxon>
        <taxon>Mycoplasmoidales</taxon>
        <taxon>Metamycoplasmataceae</taxon>
        <taxon>Mycoplasmopsis</taxon>
    </lineage>
</organism>
<gene>
    <name evidence="1" type="ORF">JPM2_5310</name>
</gene>
<sequence>MWSEEFLSPSHLLDSNKKWKNDFILKNKLLFEYNKEFILKWLKKWNYLNEFTKTEKKLEWQCGSDYKSIWDTIIQFRPSGIRVKNQISSQFL</sequence>
<accession>A0A809SF12</accession>
<evidence type="ECO:0000313" key="1">
    <source>
        <dbReference type="EMBL" id="BBU47838.1"/>
    </source>
</evidence>
<proteinExistence type="predicted"/>
<keyword evidence="2" id="KW-1185">Reference proteome</keyword>
<dbReference type="EMBL" id="AP022325">
    <property type="protein sequence ID" value="BBU47838.1"/>
    <property type="molecule type" value="Genomic_DNA"/>
</dbReference>
<evidence type="ECO:0000313" key="2">
    <source>
        <dbReference type="Proteomes" id="UP000464317"/>
    </source>
</evidence>
<dbReference type="AlphaFoldDB" id="A0A809SF12"/>
<name>A0A809SF12_9BACT</name>
<dbReference type="Proteomes" id="UP000464317">
    <property type="component" value="Chromosome"/>
</dbReference>
<dbReference type="KEGG" id="mfel:JPM2_5310"/>
<protein>
    <submittedName>
        <fullName evidence="1">Uncharacterized protein</fullName>
    </submittedName>
</protein>